<evidence type="ECO:0000313" key="12">
    <source>
        <dbReference type="EMBL" id="ELP87294.1"/>
    </source>
</evidence>
<dbReference type="Gene3D" id="1.10.20.10">
    <property type="entry name" value="Histone, subunit A"/>
    <property type="match status" value="1"/>
</dbReference>
<feature type="region of interest" description="Disordered" evidence="10">
    <location>
        <begin position="113"/>
        <end position="134"/>
    </location>
</feature>
<evidence type="ECO:0000256" key="6">
    <source>
        <dbReference type="ARBA" id="ARBA00023125"/>
    </source>
</evidence>
<dbReference type="OMA" id="SEVEYMG"/>
<dbReference type="Proteomes" id="UP000014680">
    <property type="component" value="Unassembled WGS sequence"/>
</dbReference>
<dbReference type="InterPro" id="IPR000558">
    <property type="entry name" value="Histone_H2B"/>
</dbReference>
<dbReference type="Pfam" id="PF00125">
    <property type="entry name" value="Histone"/>
    <property type="match status" value="1"/>
</dbReference>
<gene>
    <name evidence="12" type="ORF">EIN_095510</name>
</gene>
<keyword evidence="8 9" id="KW-0544">Nucleosome core</keyword>
<evidence type="ECO:0000259" key="11">
    <source>
        <dbReference type="Pfam" id="PF00125"/>
    </source>
</evidence>
<dbReference type="OrthoDB" id="30550at2759"/>
<keyword evidence="5 9" id="KW-0158">Chromosome</keyword>
<dbReference type="FunFam" id="1.10.20.10:FF:000043">
    <property type="entry name" value="Histone H2B"/>
    <property type="match status" value="1"/>
</dbReference>
<dbReference type="SUPFAM" id="SSF47113">
    <property type="entry name" value="Histone-fold"/>
    <property type="match status" value="1"/>
</dbReference>
<dbReference type="GO" id="GO:0000786">
    <property type="term" value="C:nucleosome"/>
    <property type="evidence" value="ECO:0007669"/>
    <property type="project" value="UniProtKB-KW"/>
</dbReference>
<evidence type="ECO:0000256" key="10">
    <source>
        <dbReference type="SAM" id="MobiDB-lite"/>
    </source>
</evidence>
<evidence type="ECO:0000256" key="4">
    <source>
        <dbReference type="ARBA" id="ARBA00011538"/>
    </source>
</evidence>
<comment type="similarity">
    <text evidence="3 9">Belongs to the histone H2B family.</text>
</comment>
<dbReference type="GO" id="GO:0046982">
    <property type="term" value="F:protein heterodimerization activity"/>
    <property type="evidence" value="ECO:0007669"/>
    <property type="project" value="InterPro"/>
</dbReference>
<dbReference type="InterPro" id="IPR055333">
    <property type="entry name" value="HISTONE_H2B_site"/>
</dbReference>
<feature type="domain" description="Core Histone H2A/H2B/H3" evidence="11">
    <location>
        <begin position="20"/>
        <end position="102"/>
    </location>
</feature>
<evidence type="ECO:0000256" key="7">
    <source>
        <dbReference type="ARBA" id="ARBA00023242"/>
    </source>
</evidence>
<keyword evidence="6 9" id="KW-0238">DNA-binding</keyword>
<dbReference type="InterPro" id="IPR007125">
    <property type="entry name" value="H2A/H2B/H3"/>
</dbReference>
<feature type="compositionally biased region" description="Polar residues" evidence="10">
    <location>
        <begin position="1"/>
        <end position="10"/>
    </location>
</feature>
<comment type="subunit">
    <text evidence="4 9">The nucleosome is a histone octamer containing two molecules each of H2A, H2B, H3 and H4 assembled in one H3-H4 heterotetramer and two H2A-H2B heterodimers. The octamer wraps approximately 147 bp of DNA.</text>
</comment>
<name>A0A0A1U089_ENTIV</name>
<dbReference type="EMBL" id="KB206860">
    <property type="protein sequence ID" value="ELP87294.1"/>
    <property type="molecule type" value="Genomic_DNA"/>
</dbReference>
<proteinExistence type="inferred from homology"/>
<dbReference type="PANTHER" id="PTHR23428">
    <property type="entry name" value="HISTONE H2B"/>
    <property type="match status" value="1"/>
</dbReference>
<dbReference type="PROSITE" id="PS00357">
    <property type="entry name" value="HISTONE_H2B"/>
    <property type="match status" value="1"/>
</dbReference>
<dbReference type="GeneID" id="14886223"/>
<evidence type="ECO:0000256" key="2">
    <source>
        <dbReference type="ARBA" id="ARBA00004286"/>
    </source>
</evidence>
<dbReference type="CDD" id="cd22910">
    <property type="entry name" value="HFD_H2B"/>
    <property type="match status" value="1"/>
</dbReference>
<dbReference type="RefSeq" id="XP_004254065.1">
    <property type="nucleotide sequence ID" value="XM_004254017.1"/>
</dbReference>
<dbReference type="SMR" id="A0A0A1U089"/>
<dbReference type="PRINTS" id="PR00621">
    <property type="entry name" value="HISTONEH2B"/>
</dbReference>
<comment type="subcellular location">
    <subcellularLocation>
        <location evidence="2">Chromosome</location>
    </subcellularLocation>
    <subcellularLocation>
        <location evidence="1 9">Nucleus</location>
    </subcellularLocation>
</comment>
<evidence type="ECO:0000256" key="3">
    <source>
        <dbReference type="ARBA" id="ARBA00006846"/>
    </source>
</evidence>
<accession>A0A0A1U089</accession>
<dbReference type="GO" id="GO:0030527">
    <property type="term" value="F:structural constituent of chromatin"/>
    <property type="evidence" value="ECO:0007669"/>
    <property type="project" value="InterPro"/>
</dbReference>
<evidence type="ECO:0000256" key="8">
    <source>
        <dbReference type="ARBA" id="ARBA00023269"/>
    </source>
</evidence>
<feature type="region of interest" description="Disordered" evidence="10">
    <location>
        <begin position="1"/>
        <end position="29"/>
    </location>
</feature>
<dbReference type="VEuPathDB" id="AmoebaDB:EIN_095510"/>
<reference evidence="12 13" key="1">
    <citation type="submission" date="2012-10" db="EMBL/GenBank/DDBJ databases">
        <authorList>
            <person name="Zafar N."/>
            <person name="Inman J."/>
            <person name="Hall N."/>
            <person name="Lorenzi H."/>
            <person name="Caler E."/>
        </authorList>
    </citation>
    <scope>NUCLEOTIDE SEQUENCE [LARGE SCALE GENOMIC DNA]</scope>
    <source>
        <strain evidence="12 13">IP1</strain>
    </source>
</reference>
<dbReference type="GO" id="GO:0003677">
    <property type="term" value="F:DNA binding"/>
    <property type="evidence" value="ECO:0007669"/>
    <property type="project" value="UniProtKB-KW"/>
</dbReference>
<sequence length="134" mass="14756">MSDKASTPKKSATKDATKPKKVGDEEAKKREVKKNFDSYALYISRVLKSVFPDIGITLPSISVMDSFVRDIFERIAMDASSLTRNYQKSTLTTKEIETATKLILKGDLNKHAVSEGQSAVKRAQGQPTSGSKSR</sequence>
<keyword evidence="7 9" id="KW-0539">Nucleus</keyword>
<protein>
    <recommendedName>
        <fullName evidence="9">Histone H2B</fullName>
    </recommendedName>
</protein>
<feature type="compositionally biased region" description="Basic and acidic residues" evidence="10">
    <location>
        <begin position="12"/>
        <end position="29"/>
    </location>
</feature>
<evidence type="ECO:0000313" key="13">
    <source>
        <dbReference type="Proteomes" id="UP000014680"/>
    </source>
</evidence>
<dbReference type="KEGG" id="eiv:EIN_095510"/>
<evidence type="ECO:0000256" key="9">
    <source>
        <dbReference type="RuleBase" id="RU000451"/>
    </source>
</evidence>
<evidence type="ECO:0000256" key="5">
    <source>
        <dbReference type="ARBA" id="ARBA00022454"/>
    </source>
</evidence>
<evidence type="ECO:0000256" key="1">
    <source>
        <dbReference type="ARBA" id="ARBA00004123"/>
    </source>
</evidence>
<dbReference type="GO" id="GO:0005634">
    <property type="term" value="C:nucleus"/>
    <property type="evidence" value="ECO:0007669"/>
    <property type="project" value="UniProtKB-SubCell"/>
</dbReference>
<dbReference type="SMART" id="SM00427">
    <property type="entry name" value="H2B"/>
    <property type="match status" value="1"/>
</dbReference>
<keyword evidence="13" id="KW-1185">Reference proteome</keyword>
<dbReference type="AlphaFoldDB" id="A0A0A1U089"/>
<feature type="compositionally biased region" description="Polar residues" evidence="10">
    <location>
        <begin position="125"/>
        <end position="134"/>
    </location>
</feature>
<organism evidence="12 13">
    <name type="scientific">Entamoeba invadens IP1</name>
    <dbReference type="NCBI Taxonomy" id="370355"/>
    <lineage>
        <taxon>Eukaryota</taxon>
        <taxon>Amoebozoa</taxon>
        <taxon>Evosea</taxon>
        <taxon>Archamoebae</taxon>
        <taxon>Mastigamoebida</taxon>
        <taxon>Entamoebidae</taxon>
        <taxon>Entamoeba</taxon>
    </lineage>
</organism>
<dbReference type="InterPro" id="IPR009072">
    <property type="entry name" value="Histone-fold"/>
</dbReference>